<dbReference type="EMBL" id="JALNTZ010000002">
    <property type="protein sequence ID" value="KAJ3660269.1"/>
    <property type="molecule type" value="Genomic_DNA"/>
</dbReference>
<dbReference type="Proteomes" id="UP001168821">
    <property type="component" value="Unassembled WGS sequence"/>
</dbReference>
<dbReference type="PANTHER" id="PTHR45957:SF1">
    <property type="entry name" value="ANAPHASE-PROMOTING COMPLEX SUBUNIT 2"/>
    <property type="match status" value="1"/>
</dbReference>
<organism evidence="8 9">
    <name type="scientific">Zophobas morio</name>
    <dbReference type="NCBI Taxonomy" id="2755281"/>
    <lineage>
        <taxon>Eukaryota</taxon>
        <taxon>Metazoa</taxon>
        <taxon>Ecdysozoa</taxon>
        <taxon>Arthropoda</taxon>
        <taxon>Hexapoda</taxon>
        <taxon>Insecta</taxon>
        <taxon>Pterygota</taxon>
        <taxon>Neoptera</taxon>
        <taxon>Endopterygota</taxon>
        <taxon>Coleoptera</taxon>
        <taxon>Polyphaga</taxon>
        <taxon>Cucujiformia</taxon>
        <taxon>Tenebrionidae</taxon>
        <taxon>Zophobas</taxon>
    </lineage>
</organism>
<dbReference type="InterPro" id="IPR036388">
    <property type="entry name" value="WH-like_DNA-bd_sf"/>
</dbReference>
<dbReference type="FunFam" id="1.20.1310.10:FF:000052">
    <property type="entry name" value="Anaphase-promoting complex subunit 2"/>
    <property type="match status" value="1"/>
</dbReference>
<evidence type="ECO:0000313" key="9">
    <source>
        <dbReference type="Proteomes" id="UP001168821"/>
    </source>
</evidence>
<dbReference type="InterPro" id="IPR036317">
    <property type="entry name" value="Cullin_homology_sf"/>
</dbReference>
<proteinExistence type="inferred from homology"/>
<evidence type="ECO:0000256" key="2">
    <source>
        <dbReference type="ARBA" id="ARBA00022618"/>
    </source>
</evidence>
<dbReference type="GO" id="GO:0005680">
    <property type="term" value="C:anaphase-promoting complex"/>
    <property type="evidence" value="ECO:0007669"/>
    <property type="project" value="TreeGrafter"/>
</dbReference>
<dbReference type="PROSITE" id="PS50069">
    <property type="entry name" value="CULLIN_2"/>
    <property type="match status" value="1"/>
</dbReference>
<keyword evidence="3" id="KW-0498">Mitosis</keyword>
<dbReference type="InterPro" id="IPR016158">
    <property type="entry name" value="Cullin_homology"/>
</dbReference>
<dbReference type="InterPro" id="IPR059120">
    <property type="entry name" value="Cullin-like_AB"/>
</dbReference>
<dbReference type="Pfam" id="PF08672">
    <property type="entry name" value="ANAPC2"/>
    <property type="match status" value="1"/>
</dbReference>
<evidence type="ECO:0000313" key="8">
    <source>
        <dbReference type="EMBL" id="KAJ3660269.1"/>
    </source>
</evidence>
<keyword evidence="9" id="KW-1185">Reference proteome</keyword>
<dbReference type="SMART" id="SM00182">
    <property type="entry name" value="CULLIN"/>
    <property type="match status" value="1"/>
</dbReference>
<dbReference type="FunFam" id="3.30.230.130:FF:000008">
    <property type="entry name" value="anaphase-promoting complex subunit 2"/>
    <property type="match status" value="1"/>
</dbReference>
<feature type="domain" description="Cullin family profile" evidence="7">
    <location>
        <begin position="449"/>
        <end position="643"/>
    </location>
</feature>
<evidence type="ECO:0000259" key="7">
    <source>
        <dbReference type="PROSITE" id="PS50069"/>
    </source>
</evidence>
<evidence type="ECO:0000256" key="6">
    <source>
        <dbReference type="PROSITE-ProRule" id="PRU00330"/>
    </source>
</evidence>
<dbReference type="SMART" id="SM01013">
    <property type="entry name" value="APC2"/>
    <property type="match status" value="1"/>
</dbReference>
<dbReference type="Pfam" id="PF25773">
    <property type="entry name" value="TPR_ANAPC2"/>
    <property type="match status" value="1"/>
</dbReference>
<name>A0AA38IWG8_9CUCU</name>
<sequence>MNNPSFDYKAAWATITQAFPILQSPPSLPESDFETVPFEAVNTIKLLNLAEQIQGLVITRMEERLRKDIVPQFWSHFKKTDHDSATFREFHDAVKFLYYNYMKLDLIMNKLIVLREASNVAKPVYNHACLHEALKLIVKAVLLSQLPVDQQWLILSFYEKALKRQDCEEESYGNEQCCGCLQEQYVCQCVEMFQETNKKLGKMALLEPLVGQSLTDLIYNYIQAHIQKICKDSFDTSHLESLEKWLQSVIISWLKKIYYYDCANRSERFINEFDQKLISYLYNAYTKIRIDQLFNIIIEYPDSLPALEDLRLCLPKTDLKPHLTKTLQKAMETRLLHPGVSTSDVLTAYVATIRSLRILDPCGLLLETITQPIHRYLRSREDTIRCVVSSLTEEGPNDLAEELVRGEAVQVDENTPVDDGVEDWETWTPDPVDGVTSKTSGLPRTSDIISMLVNVYGSKELFVNEYRTLLADRLLSQYSCDTEKEIRYLELLKLRFGDSQLHYCEVMLKDIADSKRINQHIKQDLNYSEDDIPMSAMIVSAQFWPPFKDEKLELHKRLAKQMEKYTSAFETLKGSRTLCWKTHLGIVDLEIELADRSLSLSVSPVHATILMHFQDHKSWSLDALSKVMHVPSTILRRKLSFWQSHGVITEREPDVFHLQEEQENKENNLQDDIVVEDYESESAMASAQDQREEELQTFWSYILGMLMNLDTLPLERIHQMLKMFAFQGPTIECNIQELKVFLDRKVREHQLIYSNGLYRLPK</sequence>
<comment type="caution">
    <text evidence="8">The sequence shown here is derived from an EMBL/GenBank/DDBJ whole genome shotgun (WGS) entry which is preliminary data.</text>
</comment>
<dbReference type="Gene3D" id="1.10.10.10">
    <property type="entry name" value="Winged helix-like DNA-binding domain superfamily/Winged helix DNA-binding domain"/>
    <property type="match status" value="1"/>
</dbReference>
<keyword evidence="5" id="KW-0131">Cell cycle</keyword>
<dbReference type="Gene3D" id="1.20.1310.10">
    <property type="entry name" value="Cullin Repeats"/>
    <property type="match status" value="1"/>
</dbReference>
<dbReference type="SUPFAM" id="SSF46785">
    <property type="entry name" value="Winged helix' DNA-binding domain"/>
    <property type="match status" value="1"/>
</dbReference>
<evidence type="ECO:0000256" key="4">
    <source>
        <dbReference type="ARBA" id="ARBA00022786"/>
    </source>
</evidence>
<dbReference type="Gene3D" id="3.30.230.130">
    <property type="entry name" value="Cullin, Chain C, Domain 2"/>
    <property type="match status" value="1"/>
</dbReference>
<dbReference type="GO" id="GO:0006511">
    <property type="term" value="P:ubiquitin-dependent protein catabolic process"/>
    <property type="evidence" value="ECO:0007669"/>
    <property type="project" value="InterPro"/>
</dbReference>
<keyword evidence="2" id="KW-0132">Cell division</keyword>
<reference evidence="8" key="1">
    <citation type="journal article" date="2023" name="G3 (Bethesda)">
        <title>Whole genome assemblies of Zophobas morio and Tenebrio molitor.</title>
        <authorList>
            <person name="Kaur S."/>
            <person name="Stinson S.A."/>
            <person name="diCenzo G.C."/>
        </authorList>
    </citation>
    <scope>NUCLEOTIDE SEQUENCE</scope>
    <source>
        <strain evidence="8">QUZm001</strain>
    </source>
</reference>
<dbReference type="SUPFAM" id="SSF75632">
    <property type="entry name" value="Cullin homology domain"/>
    <property type="match status" value="1"/>
</dbReference>
<dbReference type="GO" id="GO:0007091">
    <property type="term" value="P:metaphase/anaphase transition of mitotic cell cycle"/>
    <property type="evidence" value="ECO:0007669"/>
    <property type="project" value="TreeGrafter"/>
</dbReference>
<dbReference type="Pfam" id="PF26557">
    <property type="entry name" value="Cullin_AB"/>
    <property type="match status" value="1"/>
</dbReference>
<dbReference type="AlphaFoldDB" id="A0AA38IWG8"/>
<evidence type="ECO:0000256" key="5">
    <source>
        <dbReference type="ARBA" id="ARBA00023306"/>
    </source>
</evidence>
<dbReference type="GO" id="GO:0070979">
    <property type="term" value="P:protein K11-linked ubiquitination"/>
    <property type="evidence" value="ECO:0007669"/>
    <property type="project" value="TreeGrafter"/>
</dbReference>
<protein>
    <recommendedName>
        <fullName evidence="1">Anaphase-promoting complex subunit 2</fullName>
    </recommendedName>
</protein>
<dbReference type="InterPro" id="IPR036390">
    <property type="entry name" value="WH_DNA-bd_sf"/>
</dbReference>
<dbReference type="PANTHER" id="PTHR45957">
    <property type="entry name" value="ANAPHASE-PROMOTING COMPLEX SUBUNIT 2"/>
    <property type="match status" value="1"/>
</dbReference>
<keyword evidence="4" id="KW-0833">Ubl conjugation pathway</keyword>
<evidence type="ECO:0000256" key="1">
    <source>
        <dbReference type="ARBA" id="ARBA00016068"/>
    </source>
</evidence>
<evidence type="ECO:0000256" key="3">
    <source>
        <dbReference type="ARBA" id="ARBA00022776"/>
    </source>
</evidence>
<comment type="similarity">
    <text evidence="6">Belongs to the cullin family.</text>
</comment>
<gene>
    <name evidence="8" type="ORF">Zmor_004725</name>
</gene>
<dbReference type="InterPro" id="IPR057975">
    <property type="entry name" value="TPR_ANAPC2"/>
</dbReference>
<dbReference type="InterPro" id="IPR014786">
    <property type="entry name" value="ANAPC2_C"/>
</dbReference>
<dbReference type="GO" id="GO:0051301">
    <property type="term" value="P:cell division"/>
    <property type="evidence" value="ECO:0007669"/>
    <property type="project" value="UniProtKB-KW"/>
</dbReference>
<accession>A0AA38IWG8</accession>
<dbReference type="GO" id="GO:0031625">
    <property type="term" value="F:ubiquitin protein ligase binding"/>
    <property type="evidence" value="ECO:0007669"/>
    <property type="project" value="InterPro"/>
</dbReference>
<dbReference type="InterPro" id="IPR044554">
    <property type="entry name" value="ANAPC2"/>
</dbReference>